<evidence type="ECO:0000256" key="1">
    <source>
        <dbReference type="ARBA" id="ARBA00006484"/>
    </source>
</evidence>
<dbReference type="InterPro" id="IPR036291">
    <property type="entry name" value="NAD(P)-bd_dom_sf"/>
</dbReference>
<dbReference type="SUPFAM" id="SSF51735">
    <property type="entry name" value="NAD(P)-binding Rossmann-fold domains"/>
    <property type="match status" value="1"/>
</dbReference>
<organism evidence="4 5">
    <name type="scientific">Nocardioides marmoribigeumensis</name>
    <dbReference type="NCBI Taxonomy" id="433649"/>
    <lineage>
        <taxon>Bacteria</taxon>
        <taxon>Bacillati</taxon>
        <taxon>Actinomycetota</taxon>
        <taxon>Actinomycetes</taxon>
        <taxon>Propionibacteriales</taxon>
        <taxon>Nocardioidaceae</taxon>
        <taxon>Nocardioides</taxon>
    </lineage>
</organism>
<dbReference type="Proteomes" id="UP001183648">
    <property type="component" value="Unassembled WGS sequence"/>
</dbReference>
<comment type="caution">
    <text evidence="4">The sequence shown here is derived from an EMBL/GenBank/DDBJ whole genome shotgun (WGS) entry which is preliminary data.</text>
</comment>
<dbReference type="CDD" id="cd05339">
    <property type="entry name" value="17beta-HSDXI-like_SDR_c"/>
    <property type="match status" value="1"/>
</dbReference>
<evidence type="ECO:0000256" key="2">
    <source>
        <dbReference type="ARBA" id="ARBA00023002"/>
    </source>
</evidence>
<evidence type="ECO:0000313" key="5">
    <source>
        <dbReference type="Proteomes" id="UP001183648"/>
    </source>
</evidence>
<dbReference type="Gene3D" id="3.40.50.720">
    <property type="entry name" value="NAD(P)-binding Rossmann-like Domain"/>
    <property type="match status" value="1"/>
</dbReference>
<dbReference type="PROSITE" id="PS00061">
    <property type="entry name" value="ADH_SHORT"/>
    <property type="match status" value="1"/>
</dbReference>
<keyword evidence="2" id="KW-0560">Oxidoreductase</keyword>
<dbReference type="EMBL" id="JAVDYG010000001">
    <property type="protein sequence ID" value="MDR7364320.1"/>
    <property type="molecule type" value="Genomic_DNA"/>
</dbReference>
<reference evidence="4 5" key="1">
    <citation type="submission" date="2023-07" db="EMBL/GenBank/DDBJ databases">
        <title>Sequencing the genomes of 1000 actinobacteria strains.</title>
        <authorList>
            <person name="Klenk H.-P."/>
        </authorList>
    </citation>
    <scope>NUCLEOTIDE SEQUENCE [LARGE SCALE GENOMIC DNA]</scope>
    <source>
        <strain evidence="4 5">DSM 19426</strain>
    </source>
</reference>
<dbReference type="InterPro" id="IPR002347">
    <property type="entry name" value="SDR_fam"/>
</dbReference>
<dbReference type="RefSeq" id="WP_310305863.1">
    <property type="nucleotide sequence ID" value="NZ_BAAAPS010000005.1"/>
</dbReference>
<sequence length="279" mass="30159">MKNVAGKRVLITGGAMGMGRIYARIAVEEGAAAVILWDLDEGALEKTAQELRQMGGTVHDYAVDVSDKELVTSVAEQVLAQVGVPHVVINNAGIVRGNDYFWETPADLVDAELTMRINSLAPMYVTRAFLPAMIDQGEEARLVNVASAAGFTANPRMSVYAASKWAAIGFSDSVRLELEQAGIDHVRITTVAPYYIKTGMFEGARSAPLLPLLEPEDVCAKVWKAMRKGKPMLVLPKGVLLGETMKGILPLPARDLIAGRLIGVHRTMEDFTGRPAQDD</sequence>
<evidence type="ECO:0000256" key="3">
    <source>
        <dbReference type="RuleBase" id="RU000363"/>
    </source>
</evidence>
<keyword evidence="5" id="KW-1185">Reference proteome</keyword>
<gene>
    <name evidence="4" type="ORF">J2S63_003873</name>
</gene>
<dbReference type="PANTHER" id="PTHR24322">
    <property type="entry name" value="PKSB"/>
    <property type="match status" value="1"/>
</dbReference>
<protein>
    <submittedName>
        <fullName evidence="4">NAD(P)-dependent dehydrogenase (Short-subunit alcohol dehydrogenase family)</fullName>
    </submittedName>
</protein>
<dbReference type="InterPro" id="IPR020904">
    <property type="entry name" value="Sc_DH/Rdtase_CS"/>
</dbReference>
<dbReference type="PANTHER" id="PTHR24322:SF736">
    <property type="entry name" value="RETINOL DEHYDROGENASE 10"/>
    <property type="match status" value="1"/>
</dbReference>
<comment type="similarity">
    <text evidence="1 3">Belongs to the short-chain dehydrogenases/reductases (SDR) family.</text>
</comment>
<evidence type="ECO:0000313" key="4">
    <source>
        <dbReference type="EMBL" id="MDR7364320.1"/>
    </source>
</evidence>
<dbReference type="PRINTS" id="PR00080">
    <property type="entry name" value="SDRFAMILY"/>
</dbReference>
<dbReference type="PRINTS" id="PR00081">
    <property type="entry name" value="GDHRDH"/>
</dbReference>
<name>A0ABU2C0X9_9ACTN</name>
<accession>A0ABU2C0X9</accession>
<dbReference type="Pfam" id="PF00106">
    <property type="entry name" value="adh_short"/>
    <property type="match status" value="1"/>
</dbReference>
<proteinExistence type="inferred from homology"/>